<proteinExistence type="predicted"/>
<evidence type="ECO:0000256" key="1">
    <source>
        <dbReference type="SAM" id="MobiDB-lite"/>
    </source>
</evidence>
<organism evidence="2 3">
    <name type="scientific">Stereocaulon virgatum</name>
    <dbReference type="NCBI Taxonomy" id="373712"/>
    <lineage>
        <taxon>Eukaryota</taxon>
        <taxon>Fungi</taxon>
        <taxon>Dikarya</taxon>
        <taxon>Ascomycota</taxon>
        <taxon>Pezizomycotina</taxon>
        <taxon>Lecanoromycetes</taxon>
        <taxon>OSLEUM clade</taxon>
        <taxon>Lecanoromycetidae</taxon>
        <taxon>Lecanorales</taxon>
        <taxon>Lecanorineae</taxon>
        <taxon>Stereocaulaceae</taxon>
        <taxon>Stereocaulon</taxon>
    </lineage>
</organism>
<name>A0ABR4A6E1_9LECA</name>
<keyword evidence="3" id="KW-1185">Reference proteome</keyword>
<protein>
    <submittedName>
        <fullName evidence="2">Uncharacterized protein</fullName>
    </submittedName>
</protein>
<gene>
    <name evidence="2" type="ORF">N7G274_006919</name>
</gene>
<feature type="region of interest" description="Disordered" evidence="1">
    <location>
        <begin position="79"/>
        <end position="106"/>
    </location>
</feature>
<sequence length="106" mass="11641">MILDAYTRLSHVIRYTSKKVLYILYKSLKAWQSSVQAPSHTLKVTRMGYPLNCHASPQTGPTWSLDIPPESAKTAISLLRRTRSRPSSNAARAGGDAEGKSPSTVL</sequence>
<comment type="caution">
    <text evidence="2">The sequence shown here is derived from an EMBL/GenBank/DDBJ whole genome shotgun (WGS) entry which is preliminary data.</text>
</comment>
<evidence type="ECO:0000313" key="3">
    <source>
        <dbReference type="Proteomes" id="UP001590950"/>
    </source>
</evidence>
<evidence type="ECO:0000313" key="2">
    <source>
        <dbReference type="EMBL" id="KAL2040476.1"/>
    </source>
</evidence>
<dbReference type="Proteomes" id="UP001590950">
    <property type="component" value="Unassembled WGS sequence"/>
</dbReference>
<reference evidence="2 3" key="1">
    <citation type="submission" date="2024-09" db="EMBL/GenBank/DDBJ databases">
        <title>Rethinking Asexuality: The Enigmatic Case of Functional Sexual Genes in Lepraria (Stereocaulaceae).</title>
        <authorList>
            <person name="Doellman M."/>
            <person name="Sun Y."/>
            <person name="Barcenas-Pena A."/>
            <person name="Lumbsch H.T."/>
            <person name="Grewe F."/>
        </authorList>
    </citation>
    <scope>NUCLEOTIDE SEQUENCE [LARGE SCALE GENOMIC DNA]</scope>
    <source>
        <strain evidence="2 3">Mercado 3170</strain>
    </source>
</reference>
<dbReference type="EMBL" id="JBEFKJ010000021">
    <property type="protein sequence ID" value="KAL2040476.1"/>
    <property type="molecule type" value="Genomic_DNA"/>
</dbReference>
<accession>A0ABR4A6E1</accession>